<dbReference type="EMBL" id="MU069644">
    <property type="protein sequence ID" value="KAF5836762.1"/>
    <property type="molecule type" value="Genomic_DNA"/>
</dbReference>
<protein>
    <submittedName>
        <fullName evidence="2">Uncharacterized protein</fullName>
    </submittedName>
</protein>
<reference evidence="2" key="1">
    <citation type="submission" date="2017-08" db="EMBL/GenBank/DDBJ databases">
        <authorList>
            <person name="Polle J.E."/>
            <person name="Barry K."/>
            <person name="Cushman J."/>
            <person name="Schmutz J."/>
            <person name="Tran D."/>
            <person name="Hathwaick L.T."/>
            <person name="Yim W.C."/>
            <person name="Jenkins J."/>
            <person name="Mckie-Krisberg Z.M."/>
            <person name="Prochnik S."/>
            <person name="Lindquist E."/>
            <person name="Dockter R.B."/>
            <person name="Adam C."/>
            <person name="Molina H."/>
            <person name="Bunkerborg J."/>
            <person name="Jin E."/>
            <person name="Buchheim M."/>
            <person name="Magnuson J."/>
        </authorList>
    </citation>
    <scope>NUCLEOTIDE SEQUENCE</scope>
    <source>
        <strain evidence="2">CCAP 19/18</strain>
    </source>
</reference>
<evidence type="ECO:0000313" key="2">
    <source>
        <dbReference type="EMBL" id="KAF5836762.1"/>
    </source>
</evidence>
<feature type="compositionally biased region" description="Low complexity" evidence="1">
    <location>
        <begin position="87"/>
        <end position="105"/>
    </location>
</feature>
<feature type="region of interest" description="Disordered" evidence="1">
    <location>
        <begin position="80"/>
        <end position="126"/>
    </location>
</feature>
<evidence type="ECO:0000313" key="3">
    <source>
        <dbReference type="Proteomes" id="UP000815325"/>
    </source>
</evidence>
<sequence length="143" mass="15026">MRFCMQVPPVFLKQLTGDRQIFRDLPAKVQRQVWEFDKKLLQADALAPVGQFKYEVATIMRALAMDEFLPAVLAAAAAKGARDTGAEGESSSKSASAPGASRAAAGGRGGGSRAAQPRPASAVTGITRKILRKGSRVLQVGGS</sequence>
<organism evidence="2 3">
    <name type="scientific">Dunaliella salina</name>
    <name type="common">Green alga</name>
    <name type="synonym">Protococcus salinus</name>
    <dbReference type="NCBI Taxonomy" id="3046"/>
    <lineage>
        <taxon>Eukaryota</taxon>
        <taxon>Viridiplantae</taxon>
        <taxon>Chlorophyta</taxon>
        <taxon>core chlorophytes</taxon>
        <taxon>Chlorophyceae</taxon>
        <taxon>CS clade</taxon>
        <taxon>Chlamydomonadales</taxon>
        <taxon>Dunaliellaceae</taxon>
        <taxon>Dunaliella</taxon>
    </lineage>
</organism>
<evidence type="ECO:0000256" key="1">
    <source>
        <dbReference type="SAM" id="MobiDB-lite"/>
    </source>
</evidence>
<dbReference type="Proteomes" id="UP000815325">
    <property type="component" value="Unassembled WGS sequence"/>
</dbReference>
<accession>A0ABQ7GQ70</accession>
<keyword evidence="3" id="KW-1185">Reference proteome</keyword>
<comment type="caution">
    <text evidence="2">The sequence shown here is derived from an EMBL/GenBank/DDBJ whole genome shotgun (WGS) entry which is preliminary data.</text>
</comment>
<name>A0ABQ7GQ70_DUNSA</name>
<gene>
    <name evidence="2" type="ORF">DUNSADRAFT_5452</name>
</gene>
<proteinExistence type="predicted"/>